<dbReference type="KEGG" id="sapi:SAPIS_v1c02390"/>
<reference evidence="2 3" key="1">
    <citation type="journal article" date="2014" name="Genome Announc.">
        <title>Complete Genome Sequence of Spiroplasma apis B31T (ATCC 33834), a Bacterium Associated with May Disease of Honeybees (Apis mellifera).</title>
        <authorList>
            <person name="Ku C."/>
            <person name="Lo W.S."/>
            <person name="Chen L.L."/>
            <person name="Kuo C.H."/>
        </authorList>
    </citation>
    <scope>NUCLEOTIDE SEQUENCE [LARGE SCALE GENOMIC DNA]</scope>
    <source>
        <strain evidence="2">B31</strain>
    </source>
</reference>
<dbReference type="STRING" id="1276258.SAPIS_v1c02390"/>
<dbReference type="OrthoDB" id="390356at2"/>
<keyword evidence="3" id="KW-1185">Reference proteome</keyword>
<dbReference type="GO" id="GO:0009401">
    <property type="term" value="P:phosphoenolpyruvate-dependent sugar phosphotransferase system"/>
    <property type="evidence" value="ECO:0007669"/>
    <property type="project" value="InterPro"/>
</dbReference>
<keyword evidence="1" id="KW-0812">Transmembrane</keyword>
<dbReference type="Proteomes" id="UP000018550">
    <property type="component" value="Chromosome"/>
</dbReference>
<protein>
    <recommendedName>
        <fullName evidence="4">PTS EIIB type-1 domain-containing protein</fullName>
    </recommendedName>
</protein>
<dbReference type="RefSeq" id="WP_023789019.1">
    <property type="nucleotide sequence ID" value="NC_022998.1"/>
</dbReference>
<evidence type="ECO:0000313" key="2">
    <source>
        <dbReference type="EMBL" id="AHB36085.1"/>
    </source>
</evidence>
<dbReference type="PATRIC" id="fig|1276258.3.peg.233"/>
<keyword evidence="1" id="KW-0472">Membrane</keyword>
<dbReference type="SUPFAM" id="SSF55604">
    <property type="entry name" value="Glucose permease domain IIB"/>
    <property type="match status" value="1"/>
</dbReference>
<dbReference type="InterPro" id="IPR036878">
    <property type="entry name" value="Glu_permease_IIB"/>
</dbReference>
<evidence type="ECO:0008006" key="4">
    <source>
        <dbReference type="Google" id="ProtNLM"/>
    </source>
</evidence>
<gene>
    <name evidence="2" type="ORF">SAPIS_v1c02390</name>
</gene>
<feature type="transmembrane region" description="Helical" evidence="1">
    <location>
        <begin position="6"/>
        <end position="25"/>
    </location>
</feature>
<proteinExistence type="predicted"/>
<dbReference type="AlphaFoldDB" id="V5RJX5"/>
<dbReference type="GO" id="GO:0008982">
    <property type="term" value="F:protein-N(PI)-phosphohistidine-sugar phosphotransferase activity"/>
    <property type="evidence" value="ECO:0007669"/>
    <property type="project" value="InterPro"/>
</dbReference>
<sequence length="120" mass="13849">MDLTTILITFTFIILALMLFTYLSIAKRINIKFKKNKLINIETAFTYPNIIKYLGGIENIEEIDDNNKIKLVSTSLVNLKSLKKLGLKVSIEDDKVSLFIKGFDLSNFYRRLKKDLANQI</sequence>
<evidence type="ECO:0000313" key="3">
    <source>
        <dbReference type="Proteomes" id="UP000018550"/>
    </source>
</evidence>
<keyword evidence="1" id="KW-1133">Transmembrane helix</keyword>
<name>V5RJX5_SPIAP</name>
<dbReference type="EMBL" id="CP006682">
    <property type="protein sequence ID" value="AHB36085.1"/>
    <property type="molecule type" value="Genomic_DNA"/>
</dbReference>
<organism evidence="2 3">
    <name type="scientific">Spiroplasma apis B31</name>
    <dbReference type="NCBI Taxonomy" id="1276258"/>
    <lineage>
        <taxon>Bacteria</taxon>
        <taxon>Bacillati</taxon>
        <taxon>Mycoplasmatota</taxon>
        <taxon>Mollicutes</taxon>
        <taxon>Entomoplasmatales</taxon>
        <taxon>Spiroplasmataceae</taxon>
        <taxon>Spiroplasma</taxon>
    </lineage>
</organism>
<evidence type="ECO:0000256" key="1">
    <source>
        <dbReference type="SAM" id="Phobius"/>
    </source>
</evidence>
<dbReference type="HOGENOM" id="CLU_166188_0_0_14"/>
<accession>V5RJX5</accession>